<dbReference type="InterPro" id="IPR011049">
    <property type="entry name" value="Serralysin-like_metalloprot_C"/>
</dbReference>
<feature type="compositionally biased region" description="Gly residues" evidence="3">
    <location>
        <begin position="175"/>
        <end position="186"/>
    </location>
</feature>
<evidence type="ECO:0000256" key="3">
    <source>
        <dbReference type="SAM" id="MobiDB-lite"/>
    </source>
</evidence>
<reference evidence="6" key="1">
    <citation type="journal article" date="2019" name="Int. J. Syst. Evol. Microbiol.">
        <title>The Global Catalogue of Microorganisms (GCM) 10K type strain sequencing project: providing services to taxonomists for standard genome sequencing and annotation.</title>
        <authorList>
            <consortium name="The Broad Institute Genomics Platform"/>
            <consortium name="The Broad Institute Genome Sequencing Center for Infectious Disease"/>
            <person name="Wu L."/>
            <person name="Ma J."/>
        </authorList>
    </citation>
    <scope>NUCLEOTIDE SEQUENCE [LARGE SCALE GENOMIC DNA]</scope>
    <source>
        <strain evidence="6">CCM 7526</strain>
    </source>
</reference>
<sequence>MARAFRIVSAGTAALTATFAFGVPAQAASVGAASVVDSTRIRFVAGSGQVNRVVVTRSGNTVTIDDRVTVKAGKGCKAVKGDKTRVRCTTAKTPTRVLFYLGAKNDSVTNRSDLAISANGGDGNDVLVGGPRGDRLIGEAGADRLYGRAGGDSLSGGDDADRLWGEAGNDSLNGDWGGDALAGGDGNDQLVGSAGNDREYGGAGDDYFYQEWDQGPNDYPVPYSDRDLISGGAGSDLADYSNRRKPISADSDGVTGDDGAKGEGDTLTGIDRIQGGLGNDRLVGTNGPDELQGGLGSDTLLGLGGNDILQGGSGDNRLEGGAGDDRLYAETGADVLFGGTGEDFVDYQDRTRAVTVDLDGVTGDDGQAGERDTVGWDVEDVRGGSGNDRLTGNGSANKFAGGRGDDVIRGGAGNDAVEGDEGRDQLYGEAGDDYLDAGQGDGIDTVDGGADGSSLGDNCVLFAETSGADTGVGCEYLRQADRPLFMF</sequence>
<proteinExistence type="predicted"/>
<dbReference type="RefSeq" id="WP_317789695.1">
    <property type="nucleotide sequence ID" value="NZ_AP028461.1"/>
</dbReference>
<dbReference type="PRINTS" id="PR00313">
    <property type="entry name" value="CABNDNGRPT"/>
</dbReference>
<dbReference type="Pfam" id="PF00353">
    <property type="entry name" value="HemolysinCabind"/>
    <property type="match status" value="5"/>
</dbReference>
<organism evidence="5 6">
    <name type="scientific">Actinoplanes sichuanensis</name>
    <dbReference type="NCBI Taxonomy" id="512349"/>
    <lineage>
        <taxon>Bacteria</taxon>
        <taxon>Bacillati</taxon>
        <taxon>Actinomycetota</taxon>
        <taxon>Actinomycetes</taxon>
        <taxon>Micromonosporales</taxon>
        <taxon>Micromonosporaceae</taxon>
        <taxon>Actinoplanes</taxon>
    </lineage>
</organism>
<name>A0ABW4AKF2_9ACTN</name>
<evidence type="ECO:0000256" key="1">
    <source>
        <dbReference type="ARBA" id="ARBA00004613"/>
    </source>
</evidence>
<comment type="subcellular location">
    <subcellularLocation>
        <location evidence="1">Secreted</location>
    </subcellularLocation>
</comment>
<feature type="chain" id="PRO_5046793730" evidence="4">
    <location>
        <begin position="28"/>
        <end position="487"/>
    </location>
</feature>
<gene>
    <name evidence="5" type="ORF">ACFQ5G_38265</name>
</gene>
<accession>A0ABW4AKF2</accession>
<feature type="region of interest" description="Disordered" evidence="3">
    <location>
        <begin position="227"/>
        <end position="268"/>
    </location>
</feature>
<comment type="caution">
    <text evidence="5">The sequence shown here is derived from an EMBL/GenBank/DDBJ whole genome shotgun (WGS) entry which is preliminary data.</text>
</comment>
<feature type="region of interest" description="Disordered" evidence="3">
    <location>
        <begin position="381"/>
        <end position="405"/>
    </location>
</feature>
<dbReference type="InterPro" id="IPR050557">
    <property type="entry name" value="RTX_toxin/Mannuronan_C5-epim"/>
</dbReference>
<dbReference type="PANTHER" id="PTHR38340:SF1">
    <property type="entry name" value="S-LAYER PROTEIN"/>
    <property type="match status" value="1"/>
</dbReference>
<dbReference type="PANTHER" id="PTHR38340">
    <property type="entry name" value="S-LAYER PROTEIN"/>
    <property type="match status" value="1"/>
</dbReference>
<dbReference type="PROSITE" id="PS00330">
    <property type="entry name" value="HEMOLYSIN_CALCIUM"/>
    <property type="match status" value="2"/>
</dbReference>
<dbReference type="SUPFAM" id="SSF51120">
    <property type="entry name" value="beta-Roll"/>
    <property type="match status" value="3"/>
</dbReference>
<keyword evidence="4" id="KW-0732">Signal</keyword>
<keyword evidence="6" id="KW-1185">Reference proteome</keyword>
<dbReference type="InterPro" id="IPR018511">
    <property type="entry name" value="Hemolysin-typ_Ca-bd_CS"/>
</dbReference>
<dbReference type="Gene3D" id="2.150.10.10">
    <property type="entry name" value="Serralysin-like metalloprotease, C-terminal"/>
    <property type="match status" value="4"/>
</dbReference>
<evidence type="ECO:0000313" key="5">
    <source>
        <dbReference type="EMBL" id="MFD1371209.1"/>
    </source>
</evidence>
<evidence type="ECO:0000313" key="6">
    <source>
        <dbReference type="Proteomes" id="UP001597183"/>
    </source>
</evidence>
<evidence type="ECO:0000256" key="4">
    <source>
        <dbReference type="SAM" id="SignalP"/>
    </source>
</evidence>
<protein>
    <submittedName>
        <fullName evidence="5">Calcium-binding protein</fullName>
    </submittedName>
</protein>
<dbReference type="InterPro" id="IPR001343">
    <property type="entry name" value="Hemolysn_Ca-bd"/>
</dbReference>
<dbReference type="Proteomes" id="UP001597183">
    <property type="component" value="Unassembled WGS sequence"/>
</dbReference>
<keyword evidence="2" id="KW-0964">Secreted</keyword>
<evidence type="ECO:0000256" key="2">
    <source>
        <dbReference type="ARBA" id="ARBA00022525"/>
    </source>
</evidence>
<feature type="region of interest" description="Disordered" evidence="3">
    <location>
        <begin position="175"/>
        <end position="199"/>
    </location>
</feature>
<feature type="signal peptide" evidence="4">
    <location>
        <begin position="1"/>
        <end position="27"/>
    </location>
</feature>
<dbReference type="EMBL" id="JBHTMK010000051">
    <property type="protein sequence ID" value="MFD1371209.1"/>
    <property type="molecule type" value="Genomic_DNA"/>
</dbReference>